<dbReference type="InterPro" id="IPR051206">
    <property type="entry name" value="NAMLAA_amidase_2"/>
</dbReference>
<dbReference type="GO" id="GO:0008745">
    <property type="term" value="F:N-acetylmuramoyl-L-alanine amidase activity"/>
    <property type="evidence" value="ECO:0007669"/>
    <property type="project" value="UniProtKB-EC"/>
</dbReference>
<dbReference type="InterPro" id="IPR036505">
    <property type="entry name" value="Amidase/PGRP_sf"/>
</dbReference>
<name>A0AB73T1T7_9FIRM</name>
<dbReference type="SMART" id="SM00644">
    <property type="entry name" value="Ami_2"/>
    <property type="match status" value="1"/>
</dbReference>
<dbReference type="Proteomes" id="UP000245412">
    <property type="component" value="Unassembled WGS sequence"/>
</dbReference>
<dbReference type="InterPro" id="IPR002502">
    <property type="entry name" value="Amidase_domain"/>
</dbReference>
<dbReference type="Pfam" id="PF01510">
    <property type="entry name" value="Amidase_2"/>
    <property type="match status" value="1"/>
</dbReference>
<dbReference type="RefSeq" id="WP_109747419.1">
    <property type="nucleotide sequence ID" value="NZ_JANKBI010000009.1"/>
</dbReference>
<organism evidence="6 7">
    <name type="scientific">Murimonas intestini</name>
    <dbReference type="NCBI Taxonomy" id="1337051"/>
    <lineage>
        <taxon>Bacteria</taxon>
        <taxon>Bacillati</taxon>
        <taxon>Bacillota</taxon>
        <taxon>Clostridia</taxon>
        <taxon>Lachnospirales</taxon>
        <taxon>Lachnospiraceae</taxon>
        <taxon>Murimonas</taxon>
    </lineage>
</organism>
<dbReference type="EMBL" id="QGGY01000010">
    <property type="protein sequence ID" value="PWJ74081.1"/>
    <property type="molecule type" value="Genomic_DNA"/>
</dbReference>
<comment type="caution">
    <text evidence="6">The sequence shown here is derived from an EMBL/GenBank/DDBJ whole genome shotgun (WGS) entry which is preliminary data.</text>
</comment>
<evidence type="ECO:0000256" key="1">
    <source>
        <dbReference type="ARBA" id="ARBA00001561"/>
    </source>
</evidence>
<evidence type="ECO:0000256" key="2">
    <source>
        <dbReference type="ARBA" id="ARBA00011901"/>
    </source>
</evidence>
<evidence type="ECO:0000313" key="7">
    <source>
        <dbReference type="Proteomes" id="UP000245412"/>
    </source>
</evidence>
<dbReference type="GO" id="GO:0009253">
    <property type="term" value="P:peptidoglycan catabolic process"/>
    <property type="evidence" value="ECO:0007669"/>
    <property type="project" value="InterPro"/>
</dbReference>
<keyword evidence="4" id="KW-0961">Cell wall biogenesis/degradation</keyword>
<evidence type="ECO:0000256" key="3">
    <source>
        <dbReference type="ARBA" id="ARBA00022801"/>
    </source>
</evidence>
<dbReference type="PANTHER" id="PTHR30417:SF1">
    <property type="entry name" value="N-ACETYLMURAMOYL-L-ALANINE AMIDASE AMID"/>
    <property type="match status" value="1"/>
</dbReference>
<comment type="catalytic activity">
    <reaction evidence="1">
        <text>Hydrolyzes the link between N-acetylmuramoyl residues and L-amino acid residues in certain cell-wall glycopeptides.</text>
        <dbReference type="EC" id="3.5.1.28"/>
    </reaction>
</comment>
<keyword evidence="7" id="KW-1185">Reference proteome</keyword>
<dbReference type="GO" id="GO:0009254">
    <property type="term" value="P:peptidoglycan turnover"/>
    <property type="evidence" value="ECO:0007669"/>
    <property type="project" value="TreeGrafter"/>
</dbReference>
<evidence type="ECO:0000313" key="6">
    <source>
        <dbReference type="EMBL" id="PWJ74081.1"/>
    </source>
</evidence>
<gene>
    <name evidence="6" type="ORF">C7383_110121</name>
</gene>
<evidence type="ECO:0000259" key="5">
    <source>
        <dbReference type="SMART" id="SM00644"/>
    </source>
</evidence>
<dbReference type="AlphaFoldDB" id="A0AB73T1T7"/>
<dbReference type="PANTHER" id="PTHR30417">
    <property type="entry name" value="N-ACETYLMURAMOYL-L-ALANINE AMIDASE AMID"/>
    <property type="match status" value="1"/>
</dbReference>
<keyword evidence="3" id="KW-0378">Hydrolase</keyword>
<evidence type="ECO:0000256" key="4">
    <source>
        <dbReference type="ARBA" id="ARBA00023316"/>
    </source>
</evidence>
<dbReference type="GO" id="GO:0071555">
    <property type="term" value="P:cell wall organization"/>
    <property type="evidence" value="ECO:0007669"/>
    <property type="project" value="UniProtKB-KW"/>
</dbReference>
<feature type="domain" description="N-acetylmuramoyl-L-alanine amidase" evidence="5">
    <location>
        <begin position="10"/>
        <end position="162"/>
    </location>
</feature>
<protein>
    <recommendedName>
        <fullName evidence="2">N-acetylmuramoyl-L-alanine amidase</fullName>
        <ecNumber evidence="2">3.5.1.28</ecNumber>
    </recommendedName>
</protein>
<dbReference type="SUPFAM" id="SSF55846">
    <property type="entry name" value="N-acetylmuramoyl-L-alanine amidase-like"/>
    <property type="match status" value="1"/>
</dbReference>
<dbReference type="CDD" id="cd06583">
    <property type="entry name" value="PGRP"/>
    <property type="match status" value="1"/>
</dbReference>
<dbReference type="Gene3D" id="3.40.80.10">
    <property type="entry name" value="Peptidoglycan recognition protein-like"/>
    <property type="match status" value="1"/>
</dbReference>
<dbReference type="EC" id="3.5.1.28" evidence="2"/>
<sequence length="346" mass="38352">MTINKNLMSLNHTPLKRSKSDIQFIVIHYVGALGDAKANTDYYKSQYVGASADFWVGFNGDVWQGNDYHNYYSWAIGGGLQGSGPHPWYQIALNSNSVSIEMCVRKRNTATMNATDKDWYFEDATIESSAKLTAQLMNELNINIDHVIRHYDVNAKICPNPFVYNTGKITWDGFLKKVLSYLNTSDANAGSGNDSAPGLENNHSGSSAYDNLYRVGTGWQNGRCVNQKGAFTILDNARSFASACGSSYNVYRSDGEIVHTYTEDKISPPTSFKPYTVKISAPDVYIRSGPGISYHPTGFTGIGTFTIVDEARDASSQLWGLLKSYEKLKDGWVALWLSCVNKTDIH</sequence>
<accession>A0AB73T1T7</accession>
<proteinExistence type="predicted"/>
<reference evidence="6 7" key="1">
    <citation type="submission" date="2018-05" db="EMBL/GenBank/DDBJ databases">
        <authorList>
            <person name="Goeker M."/>
            <person name="Huntemann M."/>
            <person name="Clum A."/>
            <person name="Pillay M."/>
            <person name="Palaniappan K."/>
            <person name="Varghese N."/>
            <person name="Mikhailova N."/>
            <person name="Stamatis D."/>
            <person name="Reddy T."/>
            <person name="Daum C."/>
            <person name="Shapiro N."/>
            <person name="Ivanova N."/>
            <person name="Kyrpides N."/>
            <person name="Woyke T."/>
        </authorList>
    </citation>
    <scope>NUCLEOTIDE SEQUENCE [LARGE SCALE GENOMIC DNA]</scope>
    <source>
        <strain evidence="6 7">DSM 26524</strain>
    </source>
</reference>